<name>A0A9X1RXQ0_9BURK</name>
<reference evidence="2" key="1">
    <citation type="submission" date="2022-01" db="EMBL/GenBank/DDBJ databases">
        <title>Genome sequence and assembly of Parabukholderia sp. RG36.</title>
        <authorList>
            <person name="Chhetri G."/>
        </authorList>
    </citation>
    <scope>NUCLEOTIDE SEQUENCE</scope>
    <source>
        <strain evidence="2">RG36</strain>
    </source>
</reference>
<dbReference type="Pfam" id="PF01548">
    <property type="entry name" value="DEDD_Tnp_IS110"/>
    <property type="match status" value="1"/>
</dbReference>
<keyword evidence="3" id="KW-1185">Reference proteome</keyword>
<dbReference type="GO" id="GO:0006313">
    <property type="term" value="P:DNA transposition"/>
    <property type="evidence" value="ECO:0007669"/>
    <property type="project" value="InterPro"/>
</dbReference>
<gene>
    <name evidence="2" type="ORF">L5014_25575</name>
</gene>
<dbReference type="InterPro" id="IPR047650">
    <property type="entry name" value="Transpos_IS110"/>
</dbReference>
<dbReference type="AlphaFoldDB" id="A0A9X1RXQ0"/>
<dbReference type="RefSeq" id="WP_238466591.1">
    <property type="nucleotide sequence ID" value="NZ_JAKLJA010000026.1"/>
</dbReference>
<comment type="caution">
    <text evidence="2">The sequence shown here is derived from an EMBL/GenBank/DDBJ whole genome shotgun (WGS) entry which is preliminary data.</text>
</comment>
<dbReference type="InterPro" id="IPR002525">
    <property type="entry name" value="Transp_IS110-like_N"/>
</dbReference>
<evidence type="ECO:0000313" key="2">
    <source>
        <dbReference type="EMBL" id="MCG5076683.1"/>
    </source>
</evidence>
<evidence type="ECO:0000313" key="3">
    <source>
        <dbReference type="Proteomes" id="UP001139308"/>
    </source>
</evidence>
<dbReference type="GO" id="GO:0003677">
    <property type="term" value="F:DNA binding"/>
    <property type="evidence" value="ECO:0007669"/>
    <property type="project" value="InterPro"/>
</dbReference>
<dbReference type="PANTHER" id="PTHR33055">
    <property type="entry name" value="TRANSPOSASE FOR INSERTION SEQUENCE ELEMENT IS1111A"/>
    <property type="match status" value="1"/>
</dbReference>
<dbReference type="GO" id="GO:0004803">
    <property type="term" value="F:transposase activity"/>
    <property type="evidence" value="ECO:0007669"/>
    <property type="project" value="InterPro"/>
</dbReference>
<evidence type="ECO:0000259" key="1">
    <source>
        <dbReference type="Pfam" id="PF01548"/>
    </source>
</evidence>
<feature type="domain" description="Transposase IS110-like N-terminal" evidence="1">
    <location>
        <begin position="6"/>
        <end position="147"/>
    </location>
</feature>
<sequence>MNKFSGIDLHSNNSVVVVSDEADRVMYQRRLPNDPVQILAALAPHREDLVGVVVEATYNWYWLVDQLMNDGYRVHLANPAAIRQYEGLKYSGDFTDAAHLAQLLRLGLLPEGYIYPAEERPVRDLSRKRIQLVQCRTAQILAIENLFSRHTGGQMQGERVKRLDEMQVNGFGFASDVTLAMQANLAVMRDFQDQNARFCALSLTH</sequence>
<dbReference type="Proteomes" id="UP001139308">
    <property type="component" value="Unassembled WGS sequence"/>
</dbReference>
<organism evidence="2 3">
    <name type="scientific">Paraburkholderia tagetis</name>
    <dbReference type="NCBI Taxonomy" id="2913261"/>
    <lineage>
        <taxon>Bacteria</taxon>
        <taxon>Pseudomonadati</taxon>
        <taxon>Pseudomonadota</taxon>
        <taxon>Betaproteobacteria</taxon>
        <taxon>Burkholderiales</taxon>
        <taxon>Burkholderiaceae</taxon>
        <taxon>Paraburkholderia</taxon>
    </lineage>
</organism>
<proteinExistence type="predicted"/>
<protein>
    <submittedName>
        <fullName evidence="2">Transposase</fullName>
    </submittedName>
</protein>
<accession>A0A9X1RXQ0</accession>
<dbReference type="PANTHER" id="PTHR33055:SF15">
    <property type="entry name" value="TRANSPOSASE-RELATED"/>
    <property type="match status" value="1"/>
</dbReference>
<dbReference type="EMBL" id="JAKLJA010000026">
    <property type="protein sequence ID" value="MCG5076683.1"/>
    <property type="molecule type" value="Genomic_DNA"/>
</dbReference>